<organism evidence="13 14">
    <name type="scientific">Paenibacillus thermoaerophilus</name>
    <dbReference type="NCBI Taxonomy" id="1215385"/>
    <lineage>
        <taxon>Bacteria</taxon>
        <taxon>Bacillati</taxon>
        <taxon>Bacillota</taxon>
        <taxon>Bacilli</taxon>
        <taxon>Bacillales</taxon>
        <taxon>Paenibacillaceae</taxon>
        <taxon>Paenibacillus</taxon>
    </lineage>
</organism>
<keyword evidence="14" id="KW-1185">Reference proteome</keyword>
<accession>A0ABW2V569</accession>
<evidence type="ECO:0000256" key="11">
    <source>
        <dbReference type="ARBA" id="ARBA00023284"/>
    </source>
</evidence>
<keyword evidence="4 12" id="KW-0812">Transmembrane</keyword>
<proteinExistence type="inferred from homology"/>
<keyword evidence="7" id="KW-0560">Oxidoreductase</keyword>
<dbReference type="NCBIfam" id="NF002849">
    <property type="entry name" value="PRK03113.1"/>
    <property type="match status" value="1"/>
</dbReference>
<dbReference type="HAMAP" id="MF_00287">
    <property type="entry name" value="BdbC"/>
    <property type="match status" value="1"/>
</dbReference>
<evidence type="ECO:0000256" key="5">
    <source>
        <dbReference type="ARBA" id="ARBA00022982"/>
    </source>
</evidence>
<dbReference type="EMBL" id="JBHTGQ010000041">
    <property type="protein sequence ID" value="MFC7751261.1"/>
    <property type="molecule type" value="Genomic_DNA"/>
</dbReference>
<dbReference type="RefSeq" id="WP_138788618.1">
    <property type="nucleotide sequence ID" value="NZ_JBHTGQ010000041.1"/>
</dbReference>
<dbReference type="InterPro" id="IPR023380">
    <property type="entry name" value="DsbB-like_sf"/>
</dbReference>
<evidence type="ECO:0000256" key="7">
    <source>
        <dbReference type="ARBA" id="ARBA00023002"/>
    </source>
</evidence>
<dbReference type="PANTHER" id="PTHR43469">
    <property type="entry name" value="DISULFIDE FORMATION PROTEIN-RELATED"/>
    <property type="match status" value="1"/>
</dbReference>
<evidence type="ECO:0000256" key="1">
    <source>
        <dbReference type="ARBA" id="ARBA00004141"/>
    </source>
</evidence>
<feature type="transmembrane region" description="Helical" evidence="12">
    <location>
        <begin position="112"/>
        <end position="136"/>
    </location>
</feature>
<keyword evidence="5" id="KW-0249">Electron transport</keyword>
<dbReference type="Pfam" id="PF02600">
    <property type="entry name" value="DsbB"/>
    <property type="match status" value="1"/>
</dbReference>
<reference evidence="14" key="1">
    <citation type="journal article" date="2019" name="Int. J. Syst. Evol. Microbiol.">
        <title>The Global Catalogue of Microorganisms (GCM) 10K type strain sequencing project: providing services to taxonomists for standard genome sequencing and annotation.</title>
        <authorList>
            <consortium name="The Broad Institute Genomics Platform"/>
            <consortium name="The Broad Institute Genome Sequencing Center for Infectious Disease"/>
            <person name="Wu L."/>
            <person name="Ma J."/>
        </authorList>
    </citation>
    <scope>NUCLEOTIDE SEQUENCE [LARGE SCALE GENOMIC DNA]</scope>
    <source>
        <strain evidence="14">JCM 18657</strain>
    </source>
</reference>
<comment type="subcellular location">
    <subcellularLocation>
        <location evidence="1">Membrane</location>
        <topology evidence="1">Multi-pass membrane protein</topology>
    </subcellularLocation>
</comment>
<evidence type="ECO:0000256" key="9">
    <source>
        <dbReference type="ARBA" id="ARBA00023157"/>
    </source>
</evidence>
<evidence type="ECO:0000256" key="2">
    <source>
        <dbReference type="ARBA" id="ARBA00007602"/>
    </source>
</evidence>
<feature type="transmembrane region" description="Helical" evidence="12">
    <location>
        <begin position="12"/>
        <end position="30"/>
    </location>
</feature>
<gene>
    <name evidence="13" type="ORF">ACFQWB_15175</name>
</gene>
<comment type="similarity">
    <text evidence="2">Belongs to the DsbB family. BdbC subfamily.</text>
</comment>
<evidence type="ECO:0000256" key="10">
    <source>
        <dbReference type="ARBA" id="ARBA00023186"/>
    </source>
</evidence>
<evidence type="ECO:0000256" key="4">
    <source>
        <dbReference type="ARBA" id="ARBA00022692"/>
    </source>
</evidence>
<dbReference type="InterPro" id="IPR003752">
    <property type="entry name" value="DiS_bond_form_DsbB/BdbC"/>
</dbReference>
<keyword evidence="8 12" id="KW-0472">Membrane</keyword>
<dbReference type="InterPro" id="IPR012187">
    <property type="entry name" value="Disulphide_bond_form_BdbC"/>
</dbReference>
<evidence type="ECO:0000256" key="6">
    <source>
        <dbReference type="ARBA" id="ARBA00022989"/>
    </source>
</evidence>
<evidence type="ECO:0000256" key="8">
    <source>
        <dbReference type="ARBA" id="ARBA00023136"/>
    </source>
</evidence>
<keyword evidence="3" id="KW-0813">Transport</keyword>
<evidence type="ECO:0000313" key="13">
    <source>
        <dbReference type="EMBL" id="MFC7751261.1"/>
    </source>
</evidence>
<dbReference type="SUPFAM" id="SSF158442">
    <property type="entry name" value="DsbB-like"/>
    <property type="match status" value="1"/>
</dbReference>
<dbReference type="PIRSF" id="PIRSF036659">
    <property type="entry name" value="BdbC"/>
    <property type="match status" value="1"/>
</dbReference>
<evidence type="ECO:0000313" key="14">
    <source>
        <dbReference type="Proteomes" id="UP001596528"/>
    </source>
</evidence>
<dbReference type="PANTHER" id="PTHR43469:SF1">
    <property type="entry name" value="SPBETA PROPHAGE-DERIVED DISULFIDE BOND FORMATION PROTEIN B"/>
    <property type="match status" value="1"/>
</dbReference>
<name>A0ABW2V569_9BACL</name>
<dbReference type="Proteomes" id="UP001596528">
    <property type="component" value="Unassembled WGS sequence"/>
</dbReference>
<protein>
    <submittedName>
        <fullName evidence="13">Disulfide oxidoreductase</fullName>
    </submittedName>
</protein>
<keyword evidence="11" id="KW-0676">Redox-active center</keyword>
<keyword evidence="6 12" id="KW-1133">Transmembrane helix</keyword>
<keyword evidence="10" id="KW-0143">Chaperone</keyword>
<feature type="transmembrane region" description="Helical" evidence="12">
    <location>
        <begin position="67"/>
        <end position="87"/>
    </location>
</feature>
<evidence type="ECO:0000256" key="3">
    <source>
        <dbReference type="ARBA" id="ARBA00022448"/>
    </source>
</evidence>
<comment type="caution">
    <text evidence="13">The sequence shown here is derived from an EMBL/GenBank/DDBJ whole genome shotgun (WGS) entry which is preliminary data.</text>
</comment>
<dbReference type="Gene3D" id="1.20.1550.10">
    <property type="entry name" value="DsbB-like"/>
    <property type="match status" value="1"/>
</dbReference>
<keyword evidence="9" id="KW-1015">Disulfide bond</keyword>
<feature type="transmembrane region" description="Helical" evidence="12">
    <location>
        <begin position="42"/>
        <end position="60"/>
    </location>
</feature>
<sequence>MLSRKTIEENALYWAFLVALVATMGSLYFSEVRHYIPCSLCWYQRIFMYPLTILFGVAAVRKDRGVIYYGFPLAAIGGSISLYHVLLQKLDWMKSNMPACGLIPCDTDYINWFGFVTIPVLALTAFILILIILAVYTRVTRA</sequence>
<evidence type="ECO:0000256" key="12">
    <source>
        <dbReference type="SAM" id="Phobius"/>
    </source>
</evidence>